<dbReference type="PROSITE" id="PS50977">
    <property type="entry name" value="HTH_TETR_2"/>
    <property type="match status" value="1"/>
</dbReference>
<reference evidence="6" key="2">
    <citation type="submission" date="2015-04" db="EMBL/GenBank/DDBJ databases">
        <title>Complete genome sequence of Salinicoccus halodurans strain H3B36, isolated from the Qaidam basin of China.</title>
        <authorList>
            <person name="Ma Y."/>
            <person name="Jiang K."/>
            <person name="Xue Y."/>
        </authorList>
    </citation>
    <scope>NUCLEOTIDE SEQUENCE [LARGE SCALE GENOMIC DNA]</scope>
    <source>
        <strain evidence="6">H3B36</strain>
    </source>
</reference>
<reference evidence="4 6" key="1">
    <citation type="journal article" date="2015" name="Int. J. Syst. Evol. Microbiol.">
        <title>Complete genome sequence of Salinicoccus halodurans H3B36, isolated from the Qaidam Basin in China.</title>
        <authorList>
            <person name="Jiang K."/>
            <person name="Xue Y."/>
            <person name="Ma Y."/>
        </authorList>
    </citation>
    <scope>NUCLEOTIDE SEQUENCE [LARGE SCALE GENOMIC DNA]</scope>
    <source>
        <strain evidence="4 6">H3B36</strain>
    </source>
</reference>
<evidence type="ECO:0000313" key="6">
    <source>
        <dbReference type="Proteomes" id="UP000034029"/>
    </source>
</evidence>
<dbReference type="InterPro" id="IPR039532">
    <property type="entry name" value="TetR_C_Firmicutes"/>
</dbReference>
<dbReference type="EMBL" id="FOTB01000001">
    <property type="protein sequence ID" value="SFK52217.1"/>
    <property type="molecule type" value="Genomic_DNA"/>
</dbReference>
<dbReference type="Pfam" id="PF00440">
    <property type="entry name" value="TetR_N"/>
    <property type="match status" value="1"/>
</dbReference>
<evidence type="ECO:0000256" key="2">
    <source>
        <dbReference type="PROSITE-ProRule" id="PRU00335"/>
    </source>
</evidence>
<dbReference type="Gene3D" id="1.10.357.10">
    <property type="entry name" value="Tetracycline Repressor, domain 2"/>
    <property type="match status" value="1"/>
</dbReference>
<dbReference type="KEGG" id="shv:AAT16_04490"/>
<dbReference type="EMBL" id="CP011366">
    <property type="protein sequence ID" value="AKG73536.1"/>
    <property type="molecule type" value="Genomic_DNA"/>
</dbReference>
<evidence type="ECO:0000313" key="5">
    <source>
        <dbReference type="EMBL" id="SFK52217.1"/>
    </source>
</evidence>
<evidence type="ECO:0000313" key="7">
    <source>
        <dbReference type="Proteomes" id="UP000183090"/>
    </source>
</evidence>
<keyword evidence="1 2" id="KW-0238">DNA-binding</keyword>
<keyword evidence="6" id="KW-1185">Reference proteome</keyword>
<accession>A0A0F7HKC8</accession>
<dbReference type="GO" id="GO:0003677">
    <property type="term" value="F:DNA binding"/>
    <property type="evidence" value="ECO:0007669"/>
    <property type="project" value="UniProtKB-UniRule"/>
</dbReference>
<dbReference type="InterPro" id="IPR050624">
    <property type="entry name" value="HTH-type_Tx_Regulator"/>
</dbReference>
<dbReference type="Proteomes" id="UP000034029">
    <property type="component" value="Chromosome"/>
</dbReference>
<dbReference type="Pfam" id="PF14278">
    <property type="entry name" value="TetR_C_8"/>
    <property type="match status" value="1"/>
</dbReference>
<dbReference type="InterPro" id="IPR009057">
    <property type="entry name" value="Homeodomain-like_sf"/>
</dbReference>
<dbReference type="PANTHER" id="PTHR43479">
    <property type="entry name" value="ACREF/ENVCD OPERON REPRESSOR-RELATED"/>
    <property type="match status" value="1"/>
</dbReference>
<protein>
    <submittedName>
        <fullName evidence="5">Transcriptional regulator, TetR family</fullName>
    </submittedName>
</protein>
<feature type="domain" description="HTH tetR-type" evidence="3">
    <location>
        <begin position="9"/>
        <end position="69"/>
    </location>
</feature>
<dbReference type="RefSeq" id="WP_046789726.1">
    <property type="nucleotide sequence ID" value="NZ_CP011366.1"/>
</dbReference>
<evidence type="ECO:0000256" key="1">
    <source>
        <dbReference type="ARBA" id="ARBA00023125"/>
    </source>
</evidence>
<proteinExistence type="predicted"/>
<dbReference type="PRINTS" id="PR00455">
    <property type="entry name" value="HTHTETR"/>
</dbReference>
<evidence type="ECO:0000259" key="3">
    <source>
        <dbReference type="PROSITE" id="PS50977"/>
    </source>
</evidence>
<dbReference type="OrthoDB" id="9810250at2"/>
<gene>
    <name evidence="4" type="ORF">AAT16_04490</name>
    <name evidence="5" type="ORF">SAMN05216235_0134</name>
</gene>
<dbReference type="AlphaFoldDB" id="A0A0F7HKC8"/>
<dbReference type="SUPFAM" id="SSF46689">
    <property type="entry name" value="Homeodomain-like"/>
    <property type="match status" value="1"/>
</dbReference>
<organism evidence="5 7">
    <name type="scientific">Salinicoccus halodurans</name>
    <dbReference type="NCBI Taxonomy" id="407035"/>
    <lineage>
        <taxon>Bacteria</taxon>
        <taxon>Bacillati</taxon>
        <taxon>Bacillota</taxon>
        <taxon>Bacilli</taxon>
        <taxon>Bacillales</taxon>
        <taxon>Staphylococcaceae</taxon>
        <taxon>Salinicoccus</taxon>
    </lineage>
</organism>
<dbReference type="InterPro" id="IPR001647">
    <property type="entry name" value="HTH_TetR"/>
</dbReference>
<dbReference type="PANTHER" id="PTHR43479:SF7">
    <property type="entry name" value="TETR-FAMILY TRANSCRIPTIONAL REGULATOR"/>
    <property type="match status" value="1"/>
</dbReference>
<reference evidence="5 7" key="3">
    <citation type="submission" date="2016-10" db="EMBL/GenBank/DDBJ databases">
        <authorList>
            <person name="Varghese N."/>
            <person name="Submissions S."/>
        </authorList>
    </citation>
    <scope>NUCLEOTIDE SEQUENCE [LARGE SCALE GENOMIC DNA]</scope>
    <source>
        <strain evidence="5 7">CGMCC 1.6501</strain>
    </source>
</reference>
<sequence>MEKQDLRKIKTRKAIDQAFTALIAEKGFEAMTIKDIAEEAIINRGTFYMHYEDKYALLESYENTLLDGLYEILSRNIEEEHHKLSIGMPRKIATDTFNYISENADKIIALFNNQGENQFEHKVRAHMLNYYRIHSDQLIDKNRLRVDIDYLLAYITNAHIGLIRNWLEHGRRETSEELADILEMLTVKGPFYAAGLLD</sequence>
<dbReference type="Proteomes" id="UP000183090">
    <property type="component" value="Unassembled WGS sequence"/>
</dbReference>
<evidence type="ECO:0000313" key="4">
    <source>
        <dbReference type="EMBL" id="AKG73536.1"/>
    </source>
</evidence>
<name>A0A0F7HKC8_9STAP</name>
<feature type="DNA-binding region" description="H-T-H motif" evidence="2">
    <location>
        <begin position="32"/>
        <end position="51"/>
    </location>
</feature>